<name>A0A5C3QHE3_9AGAR</name>
<gene>
    <name evidence="2" type="ORF">BDV98DRAFT_571215</name>
</gene>
<proteinExistence type="predicted"/>
<evidence type="ECO:0000256" key="1">
    <source>
        <dbReference type="SAM" id="SignalP"/>
    </source>
</evidence>
<dbReference type="Proteomes" id="UP000305067">
    <property type="component" value="Unassembled WGS sequence"/>
</dbReference>
<keyword evidence="1" id="KW-0732">Signal</keyword>
<dbReference type="EMBL" id="ML178833">
    <property type="protein sequence ID" value="TFK99588.1"/>
    <property type="molecule type" value="Genomic_DNA"/>
</dbReference>
<feature type="signal peptide" evidence="1">
    <location>
        <begin position="1"/>
        <end position="19"/>
    </location>
</feature>
<feature type="non-terminal residue" evidence="2">
    <location>
        <position position="136"/>
    </location>
</feature>
<dbReference type="AlphaFoldDB" id="A0A5C3QHE3"/>
<protein>
    <submittedName>
        <fullName evidence="2">Uncharacterized protein</fullName>
    </submittedName>
</protein>
<evidence type="ECO:0000313" key="3">
    <source>
        <dbReference type="Proteomes" id="UP000305067"/>
    </source>
</evidence>
<keyword evidence="3" id="KW-1185">Reference proteome</keyword>
<reference evidence="2 3" key="1">
    <citation type="journal article" date="2019" name="Nat. Ecol. Evol.">
        <title>Megaphylogeny resolves global patterns of mushroom evolution.</title>
        <authorList>
            <person name="Varga T."/>
            <person name="Krizsan K."/>
            <person name="Foldi C."/>
            <person name="Dima B."/>
            <person name="Sanchez-Garcia M."/>
            <person name="Sanchez-Ramirez S."/>
            <person name="Szollosi G.J."/>
            <person name="Szarkandi J.G."/>
            <person name="Papp V."/>
            <person name="Albert L."/>
            <person name="Andreopoulos W."/>
            <person name="Angelini C."/>
            <person name="Antonin V."/>
            <person name="Barry K.W."/>
            <person name="Bougher N.L."/>
            <person name="Buchanan P."/>
            <person name="Buyck B."/>
            <person name="Bense V."/>
            <person name="Catcheside P."/>
            <person name="Chovatia M."/>
            <person name="Cooper J."/>
            <person name="Damon W."/>
            <person name="Desjardin D."/>
            <person name="Finy P."/>
            <person name="Geml J."/>
            <person name="Haridas S."/>
            <person name="Hughes K."/>
            <person name="Justo A."/>
            <person name="Karasinski D."/>
            <person name="Kautmanova I."/>
            <person name="Kiss B."/>
            <person name="Kocsube S."/>
            <person name="Kotiranta H."/>
            <person name="LaButti K.M."/>
            <person name="Lechner B.E."/>
            <person name="Liimatainen K."/>
            <person name="Lipzen A."/>
            <person name="Lukacs Z."/>
            <person name="Mihaltcheva S."/>
            <person name="Morgado L.N."/>
            <person name="Niskanen T."/>
            <person name="Noordeloos M.E."/>
            <person name="Ohm R.A."/>
            <person name="Ortiz-Santana B."/>
            <person name="Ovrebo C."/>
            <person name="Racz N."/>
            <person name="Riley R."/>
            <person name="Savchenko A."/>
            <person name="Shiryaev A."/>
            <person name="Soop K."/>
            <person name="Spirin V."/>
            <person name="Szebenyi C."/>
            <person name="Tomsovsky M."/>
            <person name="Tulloss R.E."/>
            <person name="Uehling J."/>
            <person name="Grigoriev I.V."/>
            <person name="Vagvolgyi C."/>
            <person name="Papp T."/>
            <person name="Martin F.M."/>
            <person name="Miettinen O."/>
            <person name="Hibbett D.S."/>
            <person name="Nagy L.G."/>
        </authorList>
    </citation>
    <scope>NUCLEOTIDE SEQUENCE [LARGE SCALE GENOMIC DNA]</scope>
    <source>
        <strain evidence="2 3">CBS 309.79</strain>
    </source>
</reference>
<sequence length="136" mass="14169">MIFAFVISALLSSIALTAATPTLAARSCTPNFQGKPVSIINWSTGDWTPSALTVNAPVNAGSSVSLSYGEFRVEKDGQYPTGYIIKALNVPSNYLVVSSAGRGSSLILDAIAYGGKNLAAQTFYIECDSCGSGDFT</sequence>
<evidence type="ECO:0000313" key="2">
    <source>
        <dbReference type="EMBL" id="TFK99588.1"/>
    </source>
</evidence>
<organism evidence="2 3">
    <name type="scientific">Pterulicium gracile</name>
    <dbReference type="NCBI Taxonomy" id="1884261"/>
    <lineage>
        <taxon>Eukaryota</taxon>
        <taxon>Fungi</taxon>
        <taxon>Dikarya</taxon>
        <taxon>Basidiomycota</taxon>
        <taxon>Agaricomycotina</taxon>
        <taxon>Agaricomycetes</taxon>
        <taxon>Agaricomycetidae</taxon>
        <taxon>Agaricales</taxon>
        <taxon>Pleurotineae</taxon>
        <taxon>Pterulaceae</taxon>
        <taxon>Pterulicium</taxon>
    </lineage>
</organism>
<accession>A0A5C3QHE3</accession>
<feature type="chain" id="PRO_5022869232" evidence="1">
    <location>
        <begin position="20"/>
        <end position="136"/>
    </location>
</feature>